<evidence type="ECO:0000313" key="1">
    <source>
        <dbReference type="EMBL" id="EHM54800.1"/>
    </source>
</evidence>
<reference evidence="1 2" key="1">
    <citation type="submission" date="2011-08" db="EMBL/GenBank/DDBJ databases">
        <authorList>
            <person name="Weinstock G."/>
            <person name="Sodergren E."/>
            <person name="Clifton S."/>
            <person name="Fulton L."/>
            <person name="Fulton B."/>
            <person name="Courtney L."/>
            <person name="Fronick C."/>
            <person name="Harrison M."/>
            <person name="Strong C."/>
            <person name="Farmer C."/>
            <person name="Delahaunty K."/>
            <person name="Markovic C."/>
            <person name="Hall O."/>
            <person name="Minx P."/>
            <person name="Tomlinson C."/>
            <person name="Mitreva M."/>
            <person name="Hou S."/>
            <person name="Chen J."/>
            <person name="Wollam A."/>
            <person name="Pepin K.H."/>
            <person name="Johnson M."/>
            <person name="Bhonagiri V."/>
            <person name="Zhang X."/>
            <person name="Suruliraj S."/>
            <person name="Warren W."/>
            <person name="Chinwalla A."/>
            <person name="Mardis E.R."/>
            <person name="Wilson R.K."/>
        </authorList>
    </citation>
    <scope>NUCLEOTIDE SEQUENCE [LARGE SCALE GENOMIC DNA]</scope>
    <source>
        <strain evidence="1 2">ATCC 29863</strain>
    </source>
</reference>
<accession>G9YLD5</accession>
<dbReference type="HOGENOM" id="CLU_3290025_0_0_9"/>
<dbReference type="Proteomes" id="UP000004459">
    <property type="component" value="Unassembled WGS sequence"/>
</dbReference>
<gene>
    <name evidence="1" type="ORF">HMPREF0372_00301</name>
</gene>
<evidence type="ECO:0000313" key="2">
    <source>
        <dbReference type="Proteomes" id="UP000004459"/>
    </source>
</evidence>
<sequence length="40" mass="4626">MDISILFSRSSRSGHFIHDAHIMTTGKYGDTWPFCYAFTQ</sequence>
<protein>
    <submittedName>
        <fullName evidence="1">Uncharacterized protein</fullName>
    </submittedName>
</protein>
<organism evidence="1 2">
    <name type="scientific">Flavonifractor plautii ATCC 29863</name>
    <dbReference type="NCBI Taxonomy" id="411475"/>
    <lineage>
        <taxon>Bacteria</taxon>
        <taxon>Bacillati</taxon>
        <taxon>Bacillota</taxon>
        <taxon>Clostridia</taxon>
        <taxon>Eubacteriales</taxon>
        <taxon>Oscillospiraceae</taxon>
        <taxon>Flavonifractor</taxon>
    </lineage>
</organism>
<dbReference type="EMBL" id="AGCK01000024">
    <property type="protein sequence ID" value="EHM54800.1"/>
    <property type="molecule type" value="Genomic_DNA"/>
</dbReference>
<comment type="caution">
    <text evidence="1">The sequence shown here is derived from an EMBL/GenBank/DDBJ whole genome shotgun (WGS) entry which is preliminary data.</text>
</comment>
<dbReference type="AlphaFoldDB" id="G9YLD5"/>
<proteinExistence type="predicted"/>
<name>G9YLD5_FLAPL</name>